<evidence type="ECO:0008006" key="3">
    <source>
        <dbReference type="Google" id="ProtNLM"/>
    </source>
</evidence>
<dbReference type="EMBL" id="LMWL01000056">
    <property type="protein sequence ID" value="KUM92871.1"/>
    <property type="molecule type" value="Genomic_DNA"/>
</dbReference>
<protein>
    <recommendedName>
        <fullName evidence="3">NB-ARC domain-containing protein</fullName>
    </recommendedName>
</protein>
<keyword evidence="2" id="KW-1185">Reference proteome</keyword>
<name>A0A124HC00_9ACTN</name>
<dbReference type="STRING" id="67285.AQI88_29715"/>
<dbReference type="PANTHER" id="PTHR47691:SF3">
    <property type="entry name" value="HTH-TYPE TRANSCRIPTIONAL REGULATOR RV0890C-RELATED"/>
    <property type="match status" value="1"/>
</dbReference>
<dbReference type="Gene3D" id="3.40.50.300">
    <property type="entry name" value="P-loop containing nucleotide triphosphate hydrolases"/>
    <property type="match status" value="1"/>
</dbReference>
<comment type="caution">
    <text evidence="1">The sequence shown here is derived from an EMBL/GenBank/DDBJ whole genome shotgun (WGS) entry which is preliminary data.</text>
</comment>
<dbReference type="PANTHER" id="PTHR47691">
    <property type="entry name" value="REGULATOR-RELATED"/>
    <property type="match status" value="1"/>
</dbReference>
<dbReference type="Proteomes" id="UP000054241">
    <property type="component" value="Unassembled WGS sequence"/>
</dbReference>
<dbReference type="SUPFAM" id="SSF52540">
    <property type="entry name" value="P-loop containing nucleoside triphosphate hydrolases"/>
    <property type="match status" value="1"/>
</dbReference>
<proteinExistence type="predicted"/>
<dbReference type="AlphaFoldDB" id="A0A124HC00"/>
<reference evidence="1 2" key="1">
    <citation type="submission" date="2015-10" db="EMBL/GenBank/DDBJ databases">
        <title>Draft genome sequence of Streptomyces cellostaticus DSM 40189, type strain for the species Streptomyces cellostaticus.</title>
        <authorList>
            <person name="Ruckert C."/>
            <person name="Winkler A."/>
            <person name="Kalinowski J."/>
            <person name="Kampfer P."/>
            <person name="Glaeser S."/>
        </authorList>
    </citation>
    <scope>NUCLEOTIDE SEQUENCE [LARGE SCALE GENOMIC DNA]</scope>
    <source>
        <strain evidence="1 2">DSM 40189</strain>
    </source>
</reference>
<evidence type="ECO:0000313" key="2">
    <source>
        <dbReference type="Proteomes" id="UP000054241"/>
    </source>
</evidence>
<evidence type="ECO:0000313" key="1">
    <source>
        <dbReference type="EMBL" id="KUM92871.1"/>
    </source>
</evidence>
<dbReference type="InterPro" id="IPR027417">
    <property type="entry name" value="P-loop_NTPase"/>
</dbReference>
<dbReference type="OrthoDB" id="3455266at2"/>
<gene>
    <name evidence="1" type="ORF">AQI88_29715</name>
</gene>
<sequence length="956" mass="104791">MDGGRGAARGFHYQYLRTLERLVAVIDDPEVACVRVEGPPPGDTVVDKVDFDVVGADGTVREAVQVKSRVAGGSMSGALALGVLLDMLNGSQEAGRYCLLTNARPGARGDRLEEVLSARFEPHMLLDTLLELFHDAPQRRDQLTRLSADGLARLARCRLEFDARDDSEILEELRNCLRGIRNRAHQGLGDASAGLLTGYLISEIHGRAADMTGESAAFSLAELRSLILVDAQTLAQSIGTRDWGTIAGKIPAIPDVRRPRLIEPLLAAFPATHKQPTRRATLVGPSGIGKSSAAALYIAERADAYDFIGWIDCETTASTHGSFLRVLDALDPNAAARPEARPEQTQQAVQRALGRLPGRWLLVFDNVAVMRQAEPWVPTASRGDVIVTTLNAATNLGPGEVVHVSAMERPESVQLLTRRLHLDDADEAPWQGALDRLARELGDWPLALELGAGYLYTCGLGLDQVDHYLKALKLRSYADEEMVPLGYPRSLAAAHTMCIEQIEARIRPGTVLDVAAVAVQMFYAAAYLASQQIPAHLLLAAAISRVEDLDAKHRGPVLIPPETVNIGEALRELARFSLIKNDLPLPPSYGETMPGADRSLSVNTVSQELMRERLSRHPAQATAVDQLAGHMERWLTGPVQLGELERVRVMQSHAEMLLEHIDRLDLPSERAALICGNLAAPYYLQGDVVRAEELYLRELDFLARAGSDNDALVVQTRFALAVMRIQVYELGNDRRPTLKTTLEEAVAHLEFVLYQAQSWVFEYPKAAMKLAIDSRLLLQGSSVPEALSPRLALLAEAFTDLESRIEPTPYAAQYGALEQAEDCLRNNRHAEAESYCRGLLDQGVSGPLEVETRRRLVEALAGQAKWDEAISEVTYWQDDAMAPRLFRHAIVDLIRNVCVSCAEAFAEGDAGSLRLLDHVVDWPHLDEFIVMGSDADNRAITSARALRDLIRKALGG</sequence>
<dbReference type="RefSeq" id="WP_067005005.1">
    <property type="nucleotide sequence ID" value="NZ_BNDU01000006.1"/>
</dbReference>
<organism evidence="1 2">
    <name type="scientific">Streptomyces cellostaticus</name>
    <dbReference type="NCBI Taxonomy" id="67285"/>
    <lineage>
        <taxon>Bacteria</taxon>
        <taxon>Bacillati</taxon>
        <taxon>Actinomycetota</taxon>
        <taxon>Actinomycetes</taxon>
        <taxon>Kitasatosporales</taxon>
        <taxon>Streptomycetaceae</taxon>
        <taxon>Streptomyces</taxon>
    </lineage>
</organism>
<accession>A0A124HC00</accession>